<gene>
    <name evidence="2" type="ORF">GCM10010528_29060</name>
</gene>
<evidence type="ECO:0000313" key="2">
    <source>
        <dbReference type="EMBL" id="GAA3048034.1"/>
    </source>
</evidence>
<evidence type="ECO:0000313" key="3">
    <source>
        <dbReference type="Proteomes" id="UP001501035"/>
    </source>
</evidence>
<dbReference type="Pfam" id="PF05076">
    <property type="entry name" value="SUFU"/>
    <property type="match status" value="1"/>
</dbReference>
<organism evidence="2 3">
    <name type="scientific">Gordonia defluvii</name>
    <dbReference type="NCBI Taxonomy" id="283718"/>
    <lineage>
        <taxon>Bacteria</taxon>
        <taxon>Bacillati</taxon>
        <taxon>Actinomycetota</taxon>
        <taxon>Actinomycetes</taxon>
        <taxon>Mycobacteriales</taxon>
        <taxon>Gordoniaceae</taxon>
        <taxon>Gordonia</taxon>
    </lineage>
</organism>
<dbReference type="EMBL" id="BAAAVS010000059">
    <property type="protein sequence ID" value="GAA3048034.1"/>
    <property type="molecule type" value="Genomic_DNA"/>
</dbReference>
<evidence type="ECO:0000259" key="1">
    <source>
        <dbReference type="Pfam" id="PF05076"/>
    </source>
</evidence>
<dbReference type="Proteomes" id="UP001501035">
    <property type="component" value="Unassembled WGS sequence"/>
</dbReference>
<reference evidence="3" key="1">
    <citation type="journal article" date="2019" name="Int. J. Syst. Evol. Microbiol.">
        <title>The Global Catalogue of Microorganisms (GCM) 10K type strain sequencing project: providing services to taxonomists for standard genome sequencing and annotation.</title>
        <authorList>
            <consortium name="The Broad Institute Genomics Platform"/>
            <consortium name="The Broad Institute Genome Sequencing Center for Infectious Disease"/>
            <person name="Wu L."/>
            <person name="Ma J."/>
        </authorList>
    </citation>
    <scope>NUCLEOTIDE SEQUENCE [LARGE SCALE GENOMIC DNA]</scope>
    <source>
        <strain evidence="3">JCM 14234</strain>
    </source>
</reference>
<feature type="domain" description="Suppressor of fused-like" evidence="1">
    <location>
        <begin position="33"/>
        <end position="191"/>
    </location>
</feature>
<dbReference type="InterPro" id="IPR020941">
    <property type="entry name" value="SUFU-like_domain"/>
</dbReference>
<keyword evidence="3" id="KW-1185">Reference proteome</keyword>
<accession>A0ABP6LMP7</accession>
<comment type="caution">
    <text evidence="2">The sequence shown here is derived from an EMBL/GenBank/DDBJ whole genome shotgun (WGS) entry which is preliminary data.</text>
</comment>
<dbReference type="RefSeq" id="WP_290705849.1">
    <property type="nucleotide sequence ID" value="NZ_BAAAVS010000059.1"/>
</dbReference>
<name>A0ABP6LMP7_9ACTN</name>
<protein>
    <submittedName>
        <fullName evidence="2">Suppressor of fused domain protein</fullName>
    </submittedName>
</protein>
<proteinExistence type="predicted"/>
<sequence>MTATGWSVDRLAAHLREAIGGVPQRASVTFLGAEPIEVLRFLAGDGLVFVTIGASRHPMADPADVNPDPIRGPRAELSIRLTAGGPDLQLPNLHRSLAMLAATPMVEGLVLTEDALIDLGAPLWDGAAFTAVLLTRDVLPSVILPEPAEGVRFLRAVPVTANEAAWVRLRGAGALRDAWAEAAIDPGDPRRVPATFGPDG</sequence>